<name>A0A4P1R4Q0_LUPAN</name>
<keyword evidence="5 6" id="KW-0067">ATP-binding</keyword>
<keyword evidence="1" id="KW-0677">Repeat</keyword>
<dbReference type="InterPro" id="IPR039904">
    <property type="entry name" value="TRANK1"/>
</dbReference>
<keyword evidence="4 6" id="KW-0347">Helicase</keyword>
<keyword evidence="3 6" id="KW-0378">Hydrolase</keyword>
<evidence type="ECO:0000256" key="6">
    <source>
        <dbReference type="PROSITE-ProRule" id="PRU00560"/>
    </source>
</evidence>
<dbReference type="GO" id="GO:0016787">
    <property type="term" value="F:hydrolase activity"/>
    <property type="evidence" value="ECO:0007669"/>
    <property type="project" value="UniProtKB-UniRule"/>
</dbReference>
<protein>
    <recommendedName>
        <fullName evidence="8">UvrD-like helicase ATP-binding domain-containing protein</fullName>
    </recommendedName>
</protein>
<gene>
    <name evidence="9" type="ORF">TanjilG_09678</name>
</gene>
<evidence type="ECO:0000256" key="3">
    <source>
        <dbReference type="ARBA" id="ARBA00022801"/>
    </source>
</evidence>
<evidence type="ECO:0000256" key="5">
    <source>
        <dbReference type="ARBA" id="ARBA00022840"/>
    </source>
</evidence>
<feature type="binding site" evidence="6">
    <location>
        <begin position="1035"/>
        <end position="1042"/>
    </location>
    <ligand>
        <name>ATP</name>
        <dbReference type="ChEBI" id="CHEBI:30616"/>
    </ligand>
</feature>
<reference evidence="9 10" key="1">
    <citation type="journal article" date="2017" name="Plant Biotechnol. J.">
        <title>A comprehensive draft genome sequence for lupin (Lupinus angustifolius), an emerging health food: insights into plant-microbe interactions and legume evolution.</title>
        <authorList>
            <person name="Hane J.K."/>
            <person name="Ming Y."/>
            <person name="Kamphuis L.G."/>
            <person name="Nelson M.N."/>
            <person name="Garg G."/>
            <person name="Atkins C.A."/>
            <person name="Bayer P.E."/>
            <person name="Bravo A."/>
            <person name="Bringans S."/>
            <person name="Cannon S."/>
            <person name="Edwards D."/>
            <person name="Foley R."/>
            <person name="Gao L.L."/>
            <person name="Harrison M.J."/>
            <person name="Huang W."/>
            <person name="Hurgobin B."/>
            <person name="Li S."/>
            <person name="Liu C.W."/>
            <person name="McGrath A."/>
            <person name="Morahan G."/>
            <person name="Murray J."/>
            <person name="Weller J."/>
            <person name="Jian J."/>
            <person name="Singh K.B."/>
        </authorList>
    </citation>
    <scope>NUCLEOTIDE SEQUENCE [LARGE SCALE GENOMIC DNA]</scope>
    <source>
        <strain evidence="10">cv. Tanjil</strain>
        <tissue evidence="9">Whole plant</tissue>
    </source>
</reference>
<feature type="repeat" description="PPR" evidence="7">
    <location>
        <begin position="249"/>
        <end position="283"/>
    </location>
</feature>
<feature type="repeat" description="PPR" evidence="7">
    <location>
        <begin position="354"/>
        <end position="388"/>
    </location>
</feature>
<accession>A0A4P1R4Q0</accession>
<dbReference type="PROSITE" id="PS51375">
    <property type="entry name" value="PPR"/>
    <property type="match status" value="13"/>
</dbReference>
<feature type="repeat" description="PPR" evidence="7">
    <location>
        <begin position="599"/>
        <end position="633"/>
    </location>
</feature>
<evidence type="ECO:0000256" key="1">
    <source>
        <dbReference type="ARBA" id="ARBA00022737"/>
    </source>
</evidence>
<evidence type="ECO:0000256" key="2">
    <source>
        <dbReference type="ARBA" id="ARBA00022741"/>
    </source>
</evidence>
<dbReference type="Pfam" id="PF00580">
    <property type="entry name" value="UvrD-helicase"/>
    <property type="match status" value="1"/>
</dbReference>
<evidence type="ECO:0000313" key="10">
    <source>
        <dbReference type="Proteomes" id="UP000188354"/>
    </source>
</evidence>
<sequence length="2615" mass="299309">MRSLLKKQFGIETDTISDSALTPSWVSKVLVKLKGDPKLALKFFKWAGARTGFRHATDSYCILAHILFCGMFYLDAKKIITELIFLRREDPGCDFFDMLWLTRDVCRPGFGVFDSLFSVLIELGMLEEASECFWKMKKFRVFPKVRSCNELLHKLSKSGKGKLSMIFFKDMLGSGLSPSVFTYNIMIGYLTKEGDLKTAKNFFEQMKRNGLTPDVVTYNSLIDGYGKVGLLAEVIVVFEEMKDAGSEPDVITYNSIINCFCRFESIPQAFGYLCEMKERGLKPNVVTYSTLIDAFCKAGMMLEAMKFFVDMIRVGLRPNEFTYTSLIDANCKVGNLDESFKLASEMLQAGHELNIVTYTALLDGLCEDGRIKDAEELFRELLKAGVTPNLQIYTSLVHGYIKAKMIKNAMDTLEEMNKKNFKPDLLLYGTKLWGLRSQNMIEEFEAVIIEMKDCGLTANSYIYTTLMDAYFKVGKTVEAVNLLQEMQELGIETTVVTFGVLIDGLCKKGLIKQAVSYFDCMTSTGLQPNIMIFTALIDGLCKNDCVEAAKKLFHEMLDRGISPDKLIYTALIDGNLKHRNPQEALSLRNKMIEMGMELDLHTYTSLIWGFSHCGQVQQANSFLDEMLGKGIVPDEVLCIFLLRKYFELGDINEAQALYNDMITWLVSNENLSIGIVSPYSAQVVAIEDKLGQKYKKHHGFNVDVNTIDGFQCQEHDIIILSTVRTNVSSSVEIISCPRRTNDVLSSARHCLWILGTEKILISQENVWKRLVLDAKICQCFFNADEDEDLAKTIWNAKIELDQLDDLLNADSVLFRNSRWKVTFSDNFYKSFKNLKSDRRKKWVIGLLLKISSGWRPKRKKVEVLYGNSSQMLMQFKVEGLYVLCSKDIVKESSYTQVLKIWDILPLEGIPELVKRLDNLFRSYSDDFITHCNEKCFEGNMEVPMSWEKSPIISKFKNLDNNGNATESSVCDDQRIYVENSMVKESLLLMKFYSLSPVVVSHLLSDCNDNEIDLPFEVTDEEKEIIRFPKSAFVLGRSGTGKTTVLIMKLFEKEKLHHMAVVAAYGVKCAQFPCSNEDEESITMNYKPVLRQLFVTVSSRLCQVVKYHLVRLKRSICGGNVYAESSSTEEDINYVDDASVLFNNISDSFVDIPANCFPLVITFQTFLMMLDGTLGNSFFRRFSSTLSSDSQNSGVISVALEIFIRNKEVTYERFDSLYWPHFNSQYTKNLDSSRVYKEIMSHIKGGIQAMEPGDGTLTRDGYISLSENRASSLCKQKREMIYDIYQSYEKMKIRKGEFDIADVVIDLHSRLRIKGYKGHGMSFVYIDEVQDLSMSQIALFKYVCQNAEEGFIFCGDTAQTIANGIDFRFQDIKSLFYKKFLFVPNISSYNEGWEKAKSLNVFLLNHNFRTHAGVLKLSQSIIDLLLHFFPYSIDALKPETSFIHGEAPIILECENGKNAVVTIFGRSGAEGGKIVGFGAEQAILVRDDSVRKEVLDYVGKHALVLTILECKGLEFQDVLLYNFFGSSPLRNRWRVIYEYMKEFDMLESTELMPYPCYNDPIHNILCSELKELYVAITRTRQRLWIYENGEEYSRPMLDYWKKKGVIQFKGLNDSLAQSMKVESNEEDWKSIGIKLYNQHNYDMATLCFERAGDFYWQRKSKAASLRESAKHLCDLNPKDANAMFMEAAQIFEGIGMANAAAECFSDSGDHERAGKIYLKNCDLKRAGDCFYLAKCYEVAAQVYARGNFFSDCLTVCEKGGLHDIGLDYIRQWKQSSRAGIIMVGRLDLNPLEQMFLERCARNCLYHKDTSSMMEYVTAFHSLKLKREFLRSLNLLDELILIEEELGNYMEAADIAKLIGDIPRAADLMGNDDKFMEAYELIFSYVLSNSLWADRSEGWPLKQFTKKGELLRRALPFAKLVSSSFYEQACIEVDILSNDNIDLIKTMTHLKCSRMYGSITGEILCSRKLLDAHFQLNCSEYLQQSNLSNNYVEEMILKIRLSIETLFYCWTCWKDNIVQILQHLPSLESQDIDEHNGYGKFVLGYFGAQKPSANANGNYLLLIPDAKFLRKKRRLASVDIHFLVSAAKWYWCSELLSVGMAVLQNLEAFYKFSLEEVPSEFCQLRSLMLIFEVSKFLIKSKCFRHSDRILETLKKFLKYPIDCFFRCVHPMDKRKSLSKNMISLRATEPCQNLIEEVIYGNIRGTDRLTYNKIGRVAVLILGMANPRKKFFMKIIERFKNNFPWKEFIHSLRWNSAEHKLCKFYKALQFTYNVNRKEEVDYISLGCFTDLIERLLLLASCMNGFIFATKSSFAEWLIYQNGNCYSVPHPSLIADILEFIADVLGGHLYNPKATENWITKSSLDLKDYFPMFVLRLVVLLCLLHLSSVKYEGLLQDLLCQRHITAHLPVEFFTVLCKGRKQLGLKVFAEAFKVIGNPLVIARLSNNFSEIVCPDAISVDLINMFQQRELILQVLFRSRVDFFGGETGAVVTYFPSMNFRSRNKNSAHDVSFWDMLENLQLAVDDSCLKLLQDSVDTCIELLISLICGSLPQNHIRIQSKSEMRELLCLLDEMKQFSSVLSMRPKVEHVLNKLFLLSNDSKDNMSKNSQADINLGLGNM</sequence>
<dbReference type="Pfam" id="PF13087">
    <property type="entry name" value="AAA_12"/>
    <property type="match status" value="1"/>
</dbReference>
<keyword evidence="10" id="KW-1185">Reference proteome</keyword>
<dbReference type="PROSITE" id="PS51198">
    <property type="entry name" value="UVRD_HELICASE_ATP_BIND"/>
    <property type="match status" value="1"/>
</dbReference>
<feature type="repeat" description="PPR" evidence="7">
    <location>
        <begin position="564"/>
        <end position="598"/>
    </location>
</feature>
<dbReference type="Pfam" id="PF12854">
    <property type="entry name" value="PPR_1"/>
    <property type="match status" value="2"/>
</dbReference>
<feature type="repeat" description="PPR" evidence="7">
    <location>
        <begin position="529"/>
        <end position="563"/>
    </location>
</feature>
<dbReference type="EMBL" id="CM007372">
    <property type="protein sequence ID" value="OIW00709.1"/>
    <property type="molecule type" value="Genomic_DNA"/>
</dbReference>
<feature type="repeat" description="PPR" evidence="7">
    <location>
        <begin position="214"/>
        <end position="248"/>
    </location>
</feature>
<feature type="repeat" description="PPR" evidence="7">
    <location>
        <begin position="459"/>
        <end position="493"/>
    </location>
</feature>
<dbReference type="InterPro" id="IPR047187">
    <property type="entry name" value="SF1_C_Upf1"/>
</dbReference>
<feature type="repeat" description="PPR" evidence="7">
    <location>
        <begin position="144"/>
        <end position="178"/>
    </location>
</feature>
<dbReference type="SUPFAM" id="SSF52540">
    <property type="entry name" value="P-loop containing nucleoside triphosphate hydrolases"/>
    <property type="match status" value="2"/>
</dbReference>
<dbReference type="InterPro" id="IPR011990">
    <property type="entry name" value="TPR-like_helical_dom_sf"/>
</dbReference>
<feature type="repeat" description="PPR" evidence="7">
    <location>
        <begin position="494"/>
        <end position="528"/>
    </location>
</feature>
<dbReference type="InterPro" id="IPR027417">
    <property type="entry name" value="P-loop_NTPase"/>
</dbReference>
<dbReference type="PANTHER" id="PTHR21529">
    <property type="entry name" value="MAMMARY TURMOR VIRUS RECEPTOR HOMOLOG 1, 2 MTVR1, 2"/>
    <property type="match status" value="1"/>
</dbReference>
<dbReference type="SUPFAM" id="SSF48452">
    <property type="entry name" value="TPR-like"/>
    <property type="match status" value="1"/>
</dbReference>
<proteinExistence type="predicted"/>
<evidence type="ECO:0000259" key="8">
    <source>
        <dbReference type="PROSITE" id="PS51198"/>
    </source>
</evidence>
<dbReference type="CDD" id="cd18808">
    <property type="entry name" value="SF1_C_Upf1"/>
    <property type="match status" value="1"/>
</dbReference>
<dbReference type="Gene3D" id="1.25.40.10">
    <property type="entry name" value="Tetratricopeptide repeat domain"/>
    <property type="match status" value="6"/>
</dbReference>
<dbReference type="Pfam" id="PF01535">
    <property type="entry name" value="PPR"/>
    <property type="match status" value="3"/>
</dbReference>
<dbReference type="InterPro" id="IPR014016">
    <property type="entry name" value="UvrD-like_ATP-bd"/>
</dbReference>
<dbReference type="GO" id="GO:0004386">
    <property type="term" value="F:helicase activity"/>
    <property type="evidence" value="ECO:0007669"/>
    <property type="project" value="UniProtKB-UniRule"/>
</dbReference>
<dbReference type="Proteomes" id="UP000188354">
    <property type="component" value="Chromosome LG12"/>
</dbReference>
<feature type="repeat" description="PPR" evidence="7">
    <location>
        <begin position="284"/>
        <end position="318"/>
    </location>
</feature>
<dbReference type="Gramene" id="OIW00709">
    <property type="protein sequence ID" value="OIW00709"/>
    <property type="gene ID" value="TanjilG_09678"/>
</dbReference>
<feature type="repeat" description="PPR" evidence="7">
    <location>
        <begin position="389"/>
        <end position="423"/>
    </location>
</feature>
<keyword evidence="2 6" id="KW-0547">Nucleotide-binding</keyword>
<feature type="repeat" description="PPR" evidence="7">
    <location>
        <begin position="319"/>
        <end position="353"/>
    </location>
</feature>
<dbReference type="InterPro" id="IPR041679">
    <property type="entry name" value="DNA2/NAM7-like_C"/>
</dbReference>
<dbReference type="InterPro" id="IPR002885">
    <property type="entry name" value="PPR_rpt"/>
</dbReference>
<evidence type="ECO:0000256" key="4">
    <source>
        <dbReference type="ARBA" id="ARBA00022806"/>
    </source>
</evidence>
<dbReference type="Gene3D" id="3.40.50.300">
    <property type="entry name" value="P-loop containing nucleotide triphosphate hydrolases"/>
    <property type="match status" value="3"/>
</dbReference>
<dbReference type="NCBIfam" id="TIGR00756">
    <property type="entry name" value="PPR"/>
    <property type="match status" value="11"/>
</dbReference>
<dbReference type="GO" id="GO:0005524">
    <property type="term" value="F:ATP binding"/>
    <property type="evidence" value="ECO:0007669"/>
    <property type="project" value="UniProtKB-UniRule"/>
</dbReference>
<organism evidence="9 10">
    <name type="scientific">Lupinus angustifolius</name>
    <name type="common">Narrow-leaved blue lupine</name>
    <dbReference type="NCBI Taxonomy" id="3871"/>
    <lineage>
        <taxon>Eukaryota</taxon>
        <taxon>Viridiplantae</taxon>
        <taxon>Streptophyta</taxon>
        <taxon>Embryophyta</taxon>
        <taxon>Tracheophyta</taxon>
        <taxon>Spermatophyta</taxon>
        <taxon>Magnoliopsida</taxon>
        <taxon>eudicotyledons</taxon>
        <taxon>Gunneridae</taxon>
        <taxon>Pentapetalae</taxon>
        <taxon>rosids</taxon>
        <taxon>fabids</taxon>
        <taxon>Fabales</taxon>
        <taxon>Fabaceae</taxon>
        <taxon>Papilionoideae</taxon>
        <taxon>50 kb inversion clade</taxon>
        <taxon>genistoids sensu lato</taxon>
        <taxon>core genistoids</taxon>
        <taxon>Genisteae</taxon>
        <taxon>Lupinus</taxon>
    </lineage>
</organism>
<evidence type="ECO:0000256" key="7">
    <source>
        <dbReference type="PROSITE-ProRule" id="PRU00708"/>
    </source>
</evidence>
<dbReference type="Pfam" id="PF13041">
    <property type="entry name" value="PPR_2"/>
    <property type="match status" value="4"/>
</dbReference>
<feature type="repeat" description="PPR" evidence="7">
    <location>
        <begin position="179"/>
        <end position="213"/>
    </location>
</feature>
<evidence type="ECO:0000313" key="9">
    <source>
        <dbReference type="EMBL" id="OIW00709.1"/>
    </source>
</evidence>
<feature type="domain" description="UvrD-like helicase ATP-binding" evidence="8">
    <location>
        <begin position="1014"/>
        <end position="1410"/>
    </location>
</feature>
<dbReference type="PANTHER" id="PTHR21529:SF4">
    <property type="entry name" value="TPR AND ANKYRIN REPEAT-CONTAINING PROTEIN 1"/>
    <property type="match status" value="1"/>
</dbReference>